<dbReference type="EMBL" id="SDWY01000003">
    <property type="protein sequence ID" value="MDN6900699.1"/>
    <property type="molecule type" value="Genomic_DNA"/>
</dbReference>
<accession>A0AAJ1VPD0</accession>
<evidence type="ECO:0000313" key="4">
    <source>
        <dbReference type="EMBL" id="MDN6900699.1"/>
    </source>
</evidence>
<proteinExistence type="predicted"/>
<name>A0AAJ1VPD0_9LACO</name>
<dbReference type="PANTHER" id="PTHR43489:SF1">
    <property type="entry name" value="L-RIBULOSE-5-PHOSPHATE 3-EPIMERASE SGBU-RELATED"/>
    <property type="match status" value="1"/>
</dbReference>
<organism evidence="4 7">
    <name type="scientific">Oenococcus sicerae</name>
    <dbReference type="NCBI Taxonomy" id="2203724"/>
    <lineage>
        <taxon>Bacteria</taxon>
        <taxon>Bacillati</taxon>
        <taxon>Bacillota</taxon>
        <taxon>Bacilli</taxon>
        <taxon>Lactobacillales</taxon>
        <taxon>Lactobacillaceae</taxon>
        <taxon>Oenococcus</taxon>
    </lineage>
</organism>
<dbReference type="RefSeq" id="WP_128685286.1">
    <property type="nucleotide sequence ID" value="NZ_CP029684.2"/>
</dbReference>
<reference evidence="4" key="2">
    <citation type="submission" date="2019-01" db="EMBL/GenBank/DDBJ databases">
        <title>Oenococcus sicerae UCMA17102.</title>
        <authorList>
            <person name="Cousin F.J."/>
            <person name="Le Guellec R."/>
            <person name="Cretenet M."/>
        </authorList>
    </citation>
    <scope>NUCLEOTIDE SEQUENCE</scope>
    <source>
        <strain evidence="4">UCMA17102</strain>
    </source>
</reference>
<dbReference type="InterPro" id="IPR036237">
    <property type="entry name" value="Xyl_isomerase-like_sf"/>
</dbReference>
<sequence>MTTNALGIYEKALPQTASWSQRLLLARQLGFNFVEMSIDESDQRLARLTWSDQERSALRQTIIQSKTDVPTLMLSGNRRFPLGSAQASTREHGLWMIKAAVDLAVDLGIRLIQLAGYDAYYETKTLTSRERFIRGLQAAVDYAASRKIVLAIETMDDPFINSIAKIKHLKSMIKSPYLEAYPDLGNINAWPENDLPEDLETGIEIISAVHLKDTLKVTNDFPGQFKKVPFGQGDVDFYGALSTLQRLAYSGSYTIEMWSESSSDPVQEVQGAKTFFDQLFQQVGIQQEELRNA</sequence>
<gene>
    <name evidence="5" type="ORF">DLJ48_01530</name>
    <name evidence="4" type="ORF">EVC35_06735</name>
</gene>
<dbReference type="InterPro" id="IPR004560">
    <property type="entry name" value="L-Ru-5P_3-Epase"/>
</dbReference>
<dbReference type="GO" id="GO:0019852">
    <property type="term" value="P:L-ascorbic acid metabolic process"/>
    <property type="evidence" value="ECO:0007669"/>
    <property type="project" value="TreeGrafter"/>
</dbReference>
<evidence type="ECO:0000313" key="6">
    <source>
        <dbReference type="Proteomes" id="UP000286907"/>
    </source>
</evidence>
<dbReference type="Proteomes" id="UP001167919">
    <property type="component" value="Unassembled WGS sequence"/>
</dbReference>
<evidence type="ECO:0000256" key="1">
    <source>
        <dbReference type="ARBA" id="ARBA00023235"/>
    </source>
</evidence>
<dbReference type="SUPFAM" id="SSF51658">
    <property type="entry name" value="Xylose isomerase-like"/>
    <property type="match status" value="1"/>
</dbReference>
<dbReference type="NCBIfam" id="NF009688">
    <property type="entry name" value="PRK13209.1"/>
    <property type="match status" value="1"/>
</dbReference>
<dbReference type="PANTHER" id="PTHR43489">
    <property type="entry name" value="ISOMERASE"/>
    <property type="match status" value="1"/>
</dbReference>
<dbReference type="AlphaFoldDB" id="A0AAJ1VPD0"/>
<feature type="domain" description="Xylose isomerase-like TIM barrel" evidence="3">
    <location>
        <begin position="25"/>
        <end position="269"/>
    </location>
</feature>
<dbReference type="InterPro" id="IPR050417">
    <property type="entry name" value="Sugar_Epim/Isomerase"/>
</dbReference>
<dbReference type="NCBIfam" id="NF009689">
    <property type="entry name" value="PRK13210.1"/>
    <property type="match status" value="1"/>
</dbReference>
<dbReference type="InterPro" id="IPR013022">
    <property type="entry name" value="Xyl_isomerase-like_TIM-brl"/>
</dbReference>
<evidence type="ECO:0000313" key="5">
    <source>
        <dbReference type="EMBL" id="QAS69299.1"/>
    </source>
</evidence>
<dbReference type="EMBL" id="CP029684">
    <property type="protein sequence ID" value="QAS69299.1"/>
    <property type="molecule type" value="Genomic_DNA"/>
</dbReference>
<keyword evidence="6" id="KW-1185">Reference proteome</keyword>
<reference evidence="5" key="3">
    <citation type="submission" date="2020-01" db="EMBL/GenBank/DDBJ databases">
        <authorList>
            <person name="Cousin F.J."/>
            <person name="Le Guellec R."/>
            <person name="Cretenet M."/>
        </authorList>
    </citation>
    <scope>NUCLEOTIDE SEQUENCE</scope>
    <source>
        <strain evidence="5">UCMA 15228</strain>
    </source>
</reference>
<dbReference type="Gene3D" id="3.20.20.150">
    <property type="entry name" value="Divalent-metal-dependent TIM barrel enzymes"/>
    <property type="match status" value="1"/>
</dbReference>
<dbReference type="GO" id="GO:0034015">
    <property type="term" value="F:L-ribulose-5-phosphate 3-epimerase activity"/>
    <property type="evidence" value="ECO:0007669"/>
    <property type="project" value="TreeGrafter"/>
</dbReference>
<evidence type="ECO:0000313" key="7">
    <source>
        <dbReference type="Proteomes" id="UP001167919"/>
    </source>
</evidence>
<evidence type="ECO:0000259" key="3">
    <source>
        <dbReference type="Pfam" id="PF01261"/>
    </source>
</evidence>
<reference evidence="5 6" key="1">
    <citation type="journal article" date="2019" name="Syst. Appl. Microbiol.">
        <title>Oenococcus sicerae sp. nov., isolated from French cider.</title>
        <authorList>
            <person name="Cousin F.J."/>
            <person name="Le Guellec R."/>
            <person name="Chagnot C."/>
            <person name="Goux D."/>
            <person name="Dalmasso M."/>
            <person name="Laplace J.M."/>
            <person name="Cretenet M."/>
        </authorList>
    </citation>
    <scope>NUCLEOTIDE SEQUENCE [LARGE SCALE GENOMIC DNA]</scope>
    <source>
        <strain evidence="5 6">UCMA 15228</strain>
    </source>
</reference>
<dbReference type="Pfam" id="PF01261">
    <property type="entry name" value="AP_endonuc_2"/>
    <property type="match status" value="1"/>
</dbReference>
<dbReference type="Proteomes" id="UP000286907">
    <property type="component" value="Chromosome"/>
</dbReference>
<protein>
    <recommendedName>
        <fullName evidence="2">L-ribulose-5-phosphate 3-epimerase</fullName>
    </recommendedName>
</protein>
<dbReference type="GO" id="GO:0016861">
    <property type="term" value="F:intramolecular oxidoreductase activity, interconverting aldoses and ketoses"/>
    <property type="evidence" value="ECO:0007669"/>
    <property type="project" value="InterPro"/>
</dbReference>
<evidence type="ECO:0000256" key="2">
    <source>
        <dbReference type="NCBIfam" id="TIGR00542"/>
    </source>
</evidence>
<keyword evidence="1 4" id="KW-0413">Isomerase</keyword>
<dbReference type="NCBIfam" id="TIGR00542">
    <property type="entry name" value="hxl6Piso_put"/>
    <property type="match status" value="1"/>
</dbReference>